<evidence type="ECO:0000256" key="1">
    <source>
        <dbReference type="ARBA" id="ARBA00008609"/>
    </source>
</evidence>
<organism evidence="7 8">
    <name type="scientific">Zavarzinia compransoris</name>
    <dbReference type="NCBI Taxonomy" id="1264899"/>
    <lineage>
        <taxon>Bacteria</taxon>
        <taxon>Pseudomonadati</taxon>
        <taxon>Pseudomonadota</taxon>
        <taxon>Alphaproteobacteria</taxon>
        <taxon>Rhodospirillales</taxon>
        <taxon>Zavarziniaceae</taxon>
        <taxon>Zavarzinia</taxon>
    </lineage>
</organism>
<dbReference type="Pfam" id="PF08669">
    <property type="entry name" value="GCV_T_C"/>
    <property type="match status" value="1"/>
</dbReference>
<evidence type="ECO:0000313" key="8">
    <source>
        <dbReference type="Proteomes" id="UP000246077"/>
    </source>
</evidence>
<proteinExistence type="inferred from homology"/>
<comment type="caution">
    <text evidence="7">The sequence shown here is derived from an EMBL/GenBank/DDBJ whole genome shotgun (WGS) entry which is preliminary data.</text>
</comment>
<dbReference type="Gene3D" id="3.10.20.440">
    <property type="entry name" value="2Fe-2S iron-sulphur cluster binding domain, sarcosine oxidase, alpha subunit, N-terminal domain"/>
    <property type="match status" value="1"/>
</dbReference>
<keyword evidence="2" id="KW-0560">Oxidoreductase</keyword>
<dbReference type="Pfam" id="PF01571">
    <property type="entry name" value="GCV_T"/>
    <property type="match status" value="1"/>
</dbReference>
<dbReference type="InterPro" id="IPR023753">
    <property type="entry name" value="FAD/NAD-binding_dom"/>
</dbReference>
<dbReference type="NCBIfam" id="TIGR01372">
    <property type="entry name" value="soxA"/>
    <property type="match status" value="1"/>
</dbReference>
<dbReference type="Pfam" id="PF17806">
    <property type="entry name" value="SO_alpha_A3"/>
    <property type="match status" value="1"/>
</dbReference>
<dbReference type="InterPro" id="IPR006277">
    <property type="entry name" value="Sarcosine_oxidase_asu"/>
</dbReference>
<dbReference type="GO" id="GO:0008115">
    <property type="term" value="F:sarcosine oxidase activity"/>
    <property type="evidence" value="ECO:0007669"/>
    <property type="project" value="InterPro"/>
</dbReference>
<dbReference type="RefSeq" id="WP_109923201.1">
    <property type="nucleotide sequence ID" value="NZ_QGLF01000007.1"/>
</dbReference>
<dbReference type="PANTHER" id="PTHR43757:SF2">
    <property type="entry name" value="AMINOMETHYLTRANSFERASE, MITOCHONDRIAL"/>
    <property type="match status" value="1"/>
</dbReference>
<dbReference type="InterPro" id="IPR027266">
    <property type="entry name" value="TrmE/GcvT-like"/>
</dbReference>
<dbReference type="InterPro" id="IPR036188">
    <property type="entry name" value="FAD/NAD-bd_sf"/>
</dbReference>
<evidence type="ECO:0000259" key="5">
    <source>
        <dbReference type="Pfam" id="PF08669"/>
    </source>
</evidence>
<gene>
    <name evidence="7" type="ORF">DKG75_21280</name>
</gene>
<dbReference type="PRINTS" id="PR00411">
    <property type="entry name" value="PNDRDTASEI"/>
</dbReference>
<dbReference type="Pfam" id="PF13510">
    <property type="entry name" value="Fer2_4"/>
    <property type="match status" value="1"/>
</dbReference>
<dbReference type="EMBL" id="QGLF01000007">
    <property type="protein sequence ID" value="PWR18067.1"/>
    <property type="molecule type" value="Genomic_DNA"/>
</dbReference>
<dbReference type="Gene3D" id="1.10.10.1100">
    <property type="entry name" value="BFD-like [2Fe-2S]-binding domain"/>
    <property type="match status" value="1"/>
</dbReference>
<dbReference type="InterPro" id="IPR029043">
    <property type="entry name" value="GcvT/YgfZ_C"/>
</dbReference>
<dbReference type="PRINTS" id="PR00368">
    <property type="entry name" value="FADPNR"/>
</dbReference>
<dbReference type="InterPro" id="IPR013977">
    <property type="entry name" value="GcvT_C"/>
</dbReference>
<dbReference type="Proteomes" id="UP000246077">
    <property type="component" value="Unassembled WGS sequence"/>
</dbReference>
<accession>A0A317DTP9</accession>
<keyword evidence="8" id="KW-1185">Reference proteome</keyword>
<dbReference type="InterPro" id="IPR041117">
    <property type="entry name" value="SoxA_A3"/>
</dbReference>
<dbReference type="GO" id="GO:0046653">
    <property type="term" value="P:tetrahydrofolate metabolic process"/>
    <property type="evidence" value="ECO:0007669"/>
    <property type="project" value="InterPro"/>
</dbReference>
<dbReference type="InterPro" id="IPR041854">
    <property type="entry name" value="BFD-like_2Fe2S-bd_dom_sf"/>
</dbReference>
<name>A0A317DTP9_9PROT</name>
<evidence type="ECO:0000259" key="4">
    <source>
        <dbReference type="Pfam" id="PF07992"/>
    </source>
</evidence>
<evidence type="ECO:0000259" key="6">
    <source>
        <dbReference type="Pfam" id="PF17806"/>
    </source>
</evidence>
<evidence type="ECO:0000313" key="7">
    <source>
        <dbReference type="EMBL" id="PWR18067.1"/>
    </source>
</evidence>
<feature type="domain" description="Aminomethyltransferase C-terminal" evidence="5">
    <location>
        <begin position="897"/>
        <end position="981"/>
    </location>
</feature>
<dbReference type="Gene3D" id="3.30.1360.120">
    <property type="entry name" value="Probable tRNA modification gtpase trme, domain 1"/>
    <property type="match status" value="1"/>
</dbReference>
<dbReference type="InterPro" id="IPR006222">
    <property type="entry name" value="GCVT_N"/>
</dbReference>
<reference evidence="8" key="1">
    <citation type="submission" date="2018-05" db="EMBL/GenBank/DDBJ databases">
        <title>Zavarzinia sp. HR-AS.</title>
        <authorList>
            <person name="Lee Y."/>
            <person name="Jeon C.O."/>
        </authorList>
    </citation>
    <scope>NUCLEOTIDE SEQUENCE [LARGE SCALE GENOMIC DNA]</scope>
    <source>
        <strain evidence="8">DSM 1231</strain>
    </source>
</reference>
<feature type="domain" description="SoxA A3" evidence="6">
    <location>
        <begin position="508"/>
        <end position="590"/>
    </location>
</feature>
<evidence type="ECO:0000259" key="3">
    <source>
        <dbReference type="Pfam" id="PF01571"/>
    </source>
</evidence>
<dbReference type="Gene3D" id="3.50.50.60">
    <property type="entry name" value="FAD/NAD(P)-binding domain"/>
    <property type="match status" value="1"/>
</dbReference>
<sequence length="989" mass="104757">MSPALRTGIGGRIDRQKTVAFTFDGKPYRGFAGDTLASALLANGVHLVGRSFKYHRPRGILAAGSDEPNALVAVRRDEGRYTPNLRATQVEIYEGLQAESQNRWPSLGFDAGAVNDLFSPFFPAGFYYKTFMWPKAAWTRFYEPRIRAMAGLGKVPQGADPDRYLHRHAHCDVLVIGAGPAGLAAALAASEDGARVILCDEQAEMGGSLLGETEATIEGRSAATWLAETLAVLAARDNVTLLPRTTAFGYYGHNHLGLAERVTDHLAAPDPRLPRERLWQLRAKRLVIAAGALERPLVFPENDRPGIMLADAARTYVTRYGVRPGTTAVVATASDDAYRAALALHAAGVAVAAIVDLRTQVGGPLVEAARGAGLPILAGHVITGTRGRRRVSAVTVAPAAGGAGRRIACDLVAMSGGFTPSLHIFSQSRGKLAFDAESGNFLPAASAAAERSAGACRGVTALAAVLADGDSAGRNGAAGRAFAVAALDAGPGGFTGALPHGRDPARVKAFVDFQNDVTARDIALAAREGFRSIEHVKRYTTTGMATDQGKTSNLNALAIVADLTGRPVPAVGLTTFRPPYTPTTFGIFAGTARGDLFDPLRTTPIHDWAAGQGAVFEDVGLWKRARYFPQGGEDMQAAVARECLAVRTAAGIFDATTLGKIEVVGPDAATFMNRIYTNAWSKLEPGRCRYGLMLREDGFVMDDGVVGRLAPDRFHVTTTTGGAPRVLHMMEDYLQTEWPELDVWLTSTTEEWAVIAVQGPEARAVIAPLVEGIDLSPAAMPHMSLREGFIAGVPTRLFRVSFTGELGFEINVPASQGRRVWEAVLAAGRPFGLTPYGTETMHVLRAEKGYIIVGQETDGTQVPADVGLAWMVAKTKGDFVGKRSLSRAAMTMPGRPQLVGLEVIDGSGVLEEGAQIVADPGQPLPLTALGHVTSAYWSAVLGKPIALALVAGGGSRHGETLHIPMPGRSIPVKVVAPVFYDPEGARLDA</sequence>
<protein>
    <submittedName>
        <fullName evidence="7">Sarcosine oxidase subunit alpha</fullName>
    </submittedName>
</protein>
<dbReference type="PANTHER" id="PTHR43757">
    <property type="entry name" value="AMINOMETHYLTRANSFERASE"/>
    <property type="match status" value="1"/>
</dbReference>
<comment type="similarity">
    <text evidence="1">Belongs to the GcvT family.</text>
</comment>
<feature type="domain" description="FAD/NAD(P)-binding" evidence="4">
    <location>
        <begin position="172"/>
        <end position="428"/>
    </location>
</feature>
<dbReference type="PIRSF" id="PIRSF037980">
    <property type="entry name" value="SoxA"/>
    <property type="match status" value="1"/>
</dbReference>
<dbReference type="InterPro" id="IPR042204">
    <property type="entry name" value="2Fe-2S-bd_N"/>
</dbReference>
<evidence type="ECO:0000256" key="2">
    <source>
        <dbReference type="ARBA" id="ARBA00023002"/>
    </source>
</evidence>
<dbReference type="AlphaFoldDB" id="A0A317DTP9"/>
<dbReference type="Pfam" id="PF07992">
    <property type="entry name" value="Pyr_redox_2"/>
    <property type="match status" value="1"/>
</dbReference>
<dbReference type="SUPFAM" id="SSF103025">
    <property type="entry name" value="Folate-binding domain"/>
    <property type="match status" value="1"/>
</dbReference>
<dbReference type="OrthoDB" id="5287468at2"/>
<dbReference type="SUPFAM" id="SSF51905">
    <property type="entry name" value="FAD/NAD(P)-binding domain"/>
    <property type="match status" value="1"/>
</dbReference>
<dbReference type="SUPFAM" id="SSF101790">
    <property type="entry name" value="Aminomethyltransferase beta-barrel domain"/>
    <property type="match status" value="1"/>
</dbReference>
<feature type="domain" description="GCVT N-terminal" evidence="3">
    <location>
        <begin position="605"/>
        <end position="876"/>
    </location>
</feature>
<dbReference type="InterPro" id="IPR028896">
    <property type="entry name" value="GcvT/YgfZ/DmdA"/>
</dbReference>